<keyword evidence="2 4" id="KW-0547">Nucleotide-binding</keyword>
<comment type="caution">
    <text evidence="6">The sequence shown here is derived from an EMBL/GenBank/DDBJ whole genome shotgun (WGS) entry which is preliminary data.</text>
</comment>
<evidence type="ECO:0000256" key="3">
    <source>
        <dbReference type="ARBA" id="ARBA00022840"/>
    </source>
</evidence>
<dbReference type="PANTHER" id="PTHR43585:SF2">
    <property type="entry name" value="ATP-GRASP ENZYME FSQD"/>
    <property type="match status" value="1"/>
</dbReference>
<dbReference type="InterPro" id="IPR011761">
    <property type="entry name" value="ATP-grasp"/>
</dbReference>
<keyword evidence="7" id="KW-1185">Reference proteome</keyword>
<keyword evidence="3 4" id="KW-0067">ATP-binding</keyword>
<sequence>MSSSPRPTVLCLASFFKGNRFLQRLHEEGCYVILITSDKFKNEEWARQYIHEFHSVASFEDRNALLLGAAWLFRERRIDRIVALDDFDVEVGAALREHFRIPGMGDSASRFFRDKLAMRMKAQELGIRVPRFTSVFHHADVAKFLSEVPAPWLIKPRSEASAVGIKKLKTAEEAWATLHELGDRQSFHVLEQMIPGDLYHVDSLTQDGKIVFAEVGHYGRPLLEVAHEGGIYMTRTQRRDSKEAKMLTEMNAQVLQGFGLRRGASHTEFIIGRDDGLPYFIETSARVGGANIAETVEAATGVNLWSEWAKLEIEGEGYAYKPPQTRQEFGGVIISLARDEYPDTSSFNEPEVVDRLKKKHHIGLVVRAPKAERVEELLEKYLQRIAQEFHASLPAPSKSTS</sequence>
<dbReference type="Gene3D" id="3.40.50.20">
    <property type="match status" value="1"/>
</dbReference>
<keyword evidence="1" id="KW-0436">Ligase</keyword>
<evidence type="ECO:0000313" key="7">
    <source>
        <dbReference type="Proteomes" id="UP000028725"/>
    </source>
</evidence>
<accession>A0A085WFP6</accession>
<dbReference type="Proteomes" id="UP000028725">
    <property type="component" value="Unassembled WGS sequence"/>
</dbReference>
<protein>
    <recommendedName>
        <fullName evidence="5">ATP-grasp domain-containing protein</fullName>
    </recommendedName>
</protein>
<dbReference type="SUPFAM" id="SSF56059">
    <property type="entry name" value="Glutathione synthetase ATP-binding domain-like"/>
    <property type="match status" value="1"/>
</dbReference>
<dbReference type="GO" id="GO:0016874">
    <property type="term" value="F:ligase activity"/>
    <property type="evidence" value="ECO:0007669"/>
    <property type="project" value="UniProtKB-KW"/>
</dbReference>
<reference evidence="6 7" key="1">
    <citation type="submission" date="2014-04" db="EMBL/GenBank/DDBJ databases">
        <title>Genome assembly of Hyalangium minutum DSM 14724.</title>
        <authorList>
            <person name="Sharma G."/>
            <person name="Subramanian S."/>
        </authorList>
    </citation>
    <scope>NUCLEOTIDE SEQUENCE [LARGE SCALE GENOMIC DNA]</scope>
    <source>
        <strain evidence="6 7">DSM 14724</strain>
    </source>
</reference>
<dbReference type="Gene3D" id="3.30.1490.20">
    <property type="entry name" value="ATP-grasp fold, A domain"/>
    <property type="match status" value="1"/>
</dbReference>
<dbReference type="AlphaFoldDB" id="A0A085WFP6"/>
<feature type="domain" description="ATP-grasp" evidence="5">
    <location>
        <begin position="119"/>
        <end position="313"/>
    </location>
</feature>
<dbReference type="EMBL" id="JMCB01000010">
    <property type="protein sequence ID" value="KFE66509.1"/>
    <property type="molecule type" value="Genomic_DNA"/>
</dbReference>
<dbReference type="InterPro" id="IPR052032">
    <property type="entry name" value="ATP-dep_AA_Ligase"/>
</dbReference>
<dbReference type="Gene3D" id="3.30.470.20">
    <property type="entry name" value="ATP-grasp fold, B domain"/>
    <property type="match status" value="1"/>
</dbReference>
<dbReference type="GO" id="GO:0005524">
    <property type="term" value="F:ATP binding"/>
    <property type="evidence" value="ECO:0007669"/>
    <property type="project" value="UniProtKB-UniRule"/>
</dbReference>
<dbReference type="OrthoDB" id="150319at2"/>
<dbReference type="PROSITE" id="PS50975">
    <property type="entry name" value="ATP_GRASP"/>
    <property type="match status" value="1"/>
</dbReference>
<evidence type="ECO:0000256" key="1">
    <source>
        <dbReference type="ARBA" id="ARBA00022598"/>
    </source>
</evidence>
<gene>
    <name evidence="6" type="ORF">DB31_0982</name>
</gene>
<dbReference type="GO" id="GO:0046872">
    <property type="term" value="F:metal ion binding"/>
    <property type="evidence" value="ECO:0007669"/>
    <property type="project" value="InterPro"/>
</dbReference>
<dbReference type="PANTHER" id="PTHR43585">
    <property type="entry name" value="FUMIPYRROLE BIOSYNTHESIS PROTEIN C"/>
    <property type="match status" value="1"/>
</dbReference>
<dbReference type="InterPro" id="IPR013815">
    <property type="entry name" value="ATP_grasp_subdomain_1"/>
</dbReference>
<evidence type="ECO:0000313" key="6">
    <source>
        <dbReference type="EMBL" id="KFE66509.1"/>
    </source>
</evidence>
<evidence type="ECO:0000256" key="2">
    <source>
        <dbReference type="ARBA" id="ARBA00022741"/>
    </source>
</evidence>
<evidence type="ECO:0000256" key="4">
    <source>
        <dbReference type="PROSITE-ProRule" id="PRU00409"/>
    </source>
</evidence>
<evidence type="ECO:0000259" key="5">
    <source>
        <dbReference type="PROSITE" id="PS50975"/>
    </source>
</evidence>
<name>A0A085WFP6_9BACT</name>
<proteinExistence type="predicted"/>
<dbReference type="RefSeq" id="WP_044192411.1">
    <property type="nucleotide sequence ID" value="NZ_JMCB01000010.1"/>
</dbReference>
<dbReference type="STRING" id="394096.DB31_0982"/>
<organism evidence="6 7">
    <name type="scientific">Hyalangium minutum</name>
    <dbReference type="NCBI Taxonomy" id="394096"/>
    <lineage>
        <taxon>Bacteria</taxon>
        <taxon>Pseudomonadati</taxon>
        <taxon>Myxococcota</taxon>
        <taxon>Myxococcia</taxon>
        <taxon>Myxococcales</taxon>
        <taxon>Cystobacterineae</taxon>
        <taxon>Archangiaceae</taxon>
        <taxon>Hyalangium</taxon>
    </lineage>
</organism>
<dbReference type="Pfam" id="PF13535">
    <property type="entry name" value="ATP-grasp_4"/>
    <property type="match status" value="1"/>
</dbReference>